<dbReference type="InterPro" id="IPR031168">
    <property type="entry name" value="G_TrmE"/>
</dbReference>
<feature type="binding site" evidence="10">
    <location>
        <position position="280"/>
    </location>
    <ligand>
        <name>K(+)</name>
        <dbReference type="ChEBI" id="CHEBI:29103"/>
    </ligand>
</feature>
<dbReference type="GO" id="GO:0030488">
    <property type="term" value="P:tRNA methylation"/>
    <property type="evidence" value="ECO:0007669"/>
    <property type="project" value="TreeGrafter"/>
</dbReference>
<comment type="subunit">
    <text evidence="10">Homodimer. Heterotetramer of two MnmE and two MnmG subunits.</text>
</comment>
<evidence type="ECO:0000256" key="6">
    <source>
        <dbReference type="ARBA" id="ARBA00022801"/>
    </source>
</evidence>
<feature type="binding site" evidence="10">
    <location>
        <position position="48"/>
    </location>
    <ligand>
        <name>(6S)-5-formyl-5,6,7,8-tetrahydrofolate</name>
        <dbReference type="ChEBI" id="CHEBI:57457"/>
    </ligand>
</feature>
<dbReference type="InterPro" id="IPR018948">
    <property type="entry name" value="GTP-bd_TrmE_N"/>
</dbReference>
<evidence type="ECO:0000256" key="9">
    <source>
        <dbReference type="ARBA" id="ARBA00023134"/>
    </source>
</evidence>
<keyword evidence="6 10" id="KW-0378">Hydrolase</keyword>
<dbReference type="PROSITE" id="PS51709">
    <property type="entry name" value="G_TRME"/>
    <property type="match status" value="1"/>
</dbReference>
<evidence type="ECO:0000256" key="2">
    <source>
        <dbReference type="ARBA" id="ARBA00022490"/>
    </source>
</evidence>
<dbReference type="InterPro" id="IPR027417">
    <property type="entry name" value="P-loop_NTPase"/>
</dbReference>
<dbReference type="GO" id="GO:0005525">
    <property type="term" value="F:GTP binding"/>
    <property type="evidence" value="ECO:0007669"/>
    <property type="project" value="UniProtKB-UniRule"/>
</dbReference>
<feature type="binding site" evidence="10">
    <location>
        <position position="153"/>
    </location>
    <ligand>
        <name>(6S)-5-formyl-5,6,7,8-tetrahydrofolate</name>
        <dbReference type="ChEBI" id="CHEBI:57457"/>
    </ligand>
</feature>
<keyword evidence="8 10" id="KW-0630">Potassium</keyword>
<dbReference type="PANTHER" id="PTHR42714:SF2">
    <property type="entry name" value="TRNA MODIFICATION GTPASE GTPBP3, MITOCHONDRIAL"/>
    <property type="match status" value="1"/>
</dbReference>
<dbReference type="InterPro" id="IPR025867">
    <property type="entry name" value="MnmE_helical"/>
</dbReference>
<name>A0A4Y8WQ19_9PORP</name>
<dbReference type="Pfam" id="PF12631">
    <property type="entry name" value="MnmE_helical"/>
    <property type="match status" value="1"/>
</dbReference>
<comment type="subcellular location">
    <subcellularLocation>
        <location evidence="10">Cytoplasm</location>
    </subcellularLocation>
</comment>
<keyword evidence="2 10" id="KW-0963">Cytoplasm</keyword>
<protein>
    <recommendedName>
        <fullName evidence="10">tRNA modification GTPase MnmE</fullName>
        <ecNumber evidence="10">3.6.-.-</ecNumber>
    </recommendedName>
</protein>
<feature type="binding site" evidence="10">
    <location>
        <begin position="259"/>
        <end position="264"/>
    </location>
    <ligand>
        <name>GTP</name>
        <dbReference type="ChEBI" id="CHEBI:37565"/>
    </ligand>
</feature>
<evidence type="ECO:0000256" key="4">
    <source>
        <dbReference type="ARBA" id="ARBA00022723"/>
    </source>
</evidence>
<organism evidence="12 13">
    <name type="scientific">Porphyromonas levii</name>
    <dbReference type="NCBI Taxonomy" id="28114"/>
    <lineage>
        <taxon>Bacteria</taxon>
        <taxon>Pseudomonadati</taxon>
        <taxon>Bacteroidota</taxon>
        <taxon>Bacteroidia</taxon>
        <taxon>Bacteroidales</taxon>
        <taxon>Porphyromonadaceae</taxon>
        <taxon>Porphyromonas</taxon>
    </lineage>
</organism>
<feature type="binding site" evidence="10">
    <location>
        <position position="284"/>
    </location>
    <ligand>
        <name>Mg(2+)</name>
        <dbReference type="ChEBI" id="CHEBI:18420"/>
    </ligand>
</feature>
<keyword evidence="7 10" id="KW-0460">Magnesium</keyword>
<dbReference type="CDD" id="cd04164">
    <property type="entry name" value="trmE"/>
    <property type="match status" value="1"/>
</dbReference>
<comment type="cofactor">
    <cofactor evidence="10">
        <name>K(+)</name>
        <dbReference type="ChEBI" id="CHEBI:29103"/>
    </cofactor>
    <text evidence="10">Binds 1 potassium ion per subunit.</text>
</comment>
<dbReference type="EMBL" id="SPNC01000059">
    <property type="protein sequence ID" value="TFH95236.1"/>
    <property type="molecule type" value="Genomic_DNA"/>
</dbReference>
<evidence type="ECO:0000256" key="10">
    <source>
        <dbReference type="HAMAP-Rule" id="MF_00379"/>
    </source>
</evidence>
<evidence type="ECO:0000313" key="12">
    <source>
        <dbReference type="EMBL" id="TFH95236.1"/>
    </source>
</evidence>
<evidence type="ECO:0000256" key="5">
    <source>
        <dbReference type="ARBA" id="ARBA00022741"/>
    </source>
</evidence>
<feature type="binding site" evidence="10">
    <location>
        <position position="278"/>
    </location>
    <ligand>
        <name>K(+)</name>
        <dbReference type="ChEBI" id="CHEBI:29103"/>
    </ligand>
</feature>
<gene>
    <name evidence="10 12" type="primary">mnmE</name>
    <name evidence="10" type="synonym">trmE</name>
    <name evidence="12" type="ORF">E4P47_04965</name>
</gene>
<feature type="binding site" evidence="10">
    <location>
        <position position="263"/>
    </location>
    <ligand>
        <name>Mg(2+)</name>
        <dbReference type="ChEBI" id="CHEBI:18420"/>
    </ligand>
</feature>
<dbReference type="AlphaFoldDB" id="A0A4Y8WQ19"/>
<dbReference type="NCBIfam" id="NF003661">
    <property type="entry name" value="PRK05291.1-3"/>
    <property type="match status" value="1"/>
</dbReference>
<dbReference type="InterPro" id="IPR004520">
    <property type="entry name" value="GTPase_MnmE"/>
</dbReference>
<evidence type="ECO:0000256" key="8">
    <source>
        <dbReference type="ARBA" id="ARBA00022958"/>
    </source>
</evidence>
<dbReference type="SUPFAM" id="SSF52540">
    <property type="entry name" value="P-loop containing nucleoside triphosphate hydrolases"/>
    <property type="match status" value="1"/>
</dbReference>
<dbReference type="Gene3D" id="3.40.50.300">
    <property type="entry name" value="P-loop containing nucleotide triphosphate hydrolases"/>
    <property type="match status" value="1"/>
</dbReference>
<evidence type="ECO:0000256" key="7">
    <source>
        <dbReference type="ARBA" id="ARBA00022842"/>
    </source>
</evidence>
<dbReference type="NCBIfam" id="TIGR00450">
    <property type="entry name" value="mnmE_trmE_thdF"/>
    <property type="match status" value="1"/>
</dbReference>
<dbReference type="Pfam" id="PF10396">
    <property type="entry name" value="TrmE_N"/>
    <property type="match status" value="1"/>
</dbReference>
<dbReference type="GO" id="GO:0046872">
    <property type="term" value="F:metal ion binding"/>
    <property type="evidence" value="ECO:0007669"/>
    <property type="project" value="UniProtKB-KW"/>
</dbReference>
<dbReference type="EC" id="3.6.-.-" evidence="10"/>
<evidence type="ECO:0000256" key="3">
    <source>
        <dbReference type="ARBA" id="ARBA00022694"/>
    </source>
</evidence>
<dbReference type="InterPro" id="IPR027266">
    <property type="entry name" value="TrmE/GcvT-like"/>
</dbReference>
<sequence>MDARGGFFVPYNDVKEGNNQEMEETSKFADTICAIATPHGVGAQSTIKLSGKDAIEIVGRLFRPAKKGVTLFKATPYSAIYGWLHDPTDGSSIDDCIVLIMRAPHSYTGEDQVEITYHGNPFISKLVLDALISLGARLADPGEFTRRALANGKLDLSQTEAVADVIASTNRAALRLSITQMKGVFHKKISELRAQLIRIASLIEVELDFSEEDIEFVPRAELLKDCQRMKQEVKRLADSYSKSEVIKNGIPIAIVGATNAGKSTLLNGLLREEKAIVSDIHGTTRDTIEDTLYIEGQQFRLIDTAGLRETEDTIENIGIGRALQKAASAELALWLLDATDTAERWDETRAALNSEVEIGRIQPIINKIDIAQPAQVAKINTWLQEKGYSHPLEISAHSEEGIETVQQYLHNHFNDLEVADNQLMVINIRQATALNSAAEALSSVENGIQLGLSGDLLSQDLRAATAHLGSVIGEVTTDDLLTSIFANFCIGK</sequence>
<keyword evidence="13" id="KW-1185">Reference proteome</keyword>
<dbReference type="NCBIfam" id="TIGR00231">
    <property type="entry name" value="small_GTP"/>
    <property type="match status" value="1"/>
</dbReference>
<comment type="similarity">
    <text evidence="1 10 11">Belongs to the TRAFAC class TrmE-Era-EngA-EngB-Septin-like GTPase superfamily. TrmE GTPase family.</text>
</comment>
<dbReference type="GO" id="GO:0005829">
    <property type="term" value="C:cytosol"/>
    <property type="evidence" value="ECO:0007669"/>
    <property type="project" value="TreeGrafter"/>
</dbReference>
<feature type="binding site" evidence="10">
    <location>
        <position position="492"/>
    </location>
    <ligand>
        <name>(6S)-5-formyl-5,6,7,8-tetrahydrofolate</name>
        <dbReference type="ChEBI" id="CHEBI:57457"/>
    </ligand>
</feature>
<comment type="caution">
    <text evidence="10">Lacks conserved residue(s) required for the propagation of feature annotation.</text>
</comment>
<feature type="binding site" evidence="10">
    <location>
        <position position="114"/>
    </location>
    <ligand>
        <name>(6S)-5-formyl-5,6,7,8-tetrahydrofolate</name>
        <dbReference type="ChEBI" id="CHEBI:57457"/>
    </ligand>
</feature>
<keyword evidence="5 10" id="KW-0547">Nucleotide-binding</keyword>
<dbReference type="Gene3D" id="1.20.120.430">
    <property type="entry name" value="tRNA modification GTPase MnmE domain 2"/>
    <property type="match status" value="1"/>
</dbReference>
<reference evidence="12 13" key="1">
    <citation type="submission" date="2019-03" db="EMBL/GenBank/DDBJ databases">
        <title>Porphyromonas levii Isolated from the Uterus of Dairy Cows.</title>
        <authorList>
            <person name="Francis A.M."/>
        </authorList>
    </citation>
    <scope>NUCLEOTIDE SEQUENCE [LARGE SCALE GENOMIC DNA]</scope>
    <source>
        <strain evidence="12 13">AF5678</strain>
    </source>
</reference>
<dbReference type="STRING" id="1122973.GCA_000379925_01928"/>
<keyword evidence="4 10" id="KW-0479">Metal-binding</keyword>
<dbReference type="SUPFAM" id="SSF116878">
    <property type="entry name" value="TrmE connector domain"/>
    <property type="match status" value="1"/>
</dbReference>
<dbReference type="InterPro" id="IPR027368">
    <property type="entry name" value="MnmE_dom2"/>
</dbReference>
<dbReference type="InterPro" id="IPR005225">
    <property type="entry name" value="Small_GTP-bd"/>
</dbReference>
<dbReference type="RefSeq" id="WP_134849616.1">
    <property type="nucleotide sequence ID" value="NZ_CP197400.1"/>
</dbReference>
<evidence type="ECO:0000256" key="11">
    <source>
        <dbReference type="RuleBase" id="RU003313"/>
    </source>
</evidence>
<dbReference type="Proteomes" id="UP000297225">
    <property type="component" value="Unassembled WGS sequence"/>
</dbReference>
<dbReference type="Pfam" id="PF01926">
    <property type="entry name" value="MMR_HSR1"/>
    <property type="match status" value="1"/>
</dbReference>
<keyword evidence="3 10" id="KW-0819">tRNA processing</keyword>
<dbReference type="FunFam" id="3.40.50.300:FF:001376">
    <property type="entry name" value="tRNA modification GTPase MnmE"/>
    <property type="match status" value="1"/>
</dbReference>
<evidence type="ECO:0000256" key="1">
    <source>
        <dbReference type="ARBA" id="ARBA00011043"/>
    </source>
</evidence>
<dbReference type="InterPro" id="IPR006073">
    <property type="entry name" value="GTP-bd"/>
</dbReference>
<dbReference type="GO" id="GO:0002098">
    <property type="term" value="P:tRNA wobble uridine modification"/>
    <property type="evidence" value="ECO:0007669"/>
    <property type="project" value="TreeGrafter"/>
</dbReference>
<evidence type="ECO:0000313" key="13">
    <source>
        <dbReference type="Proteomes" id="UP000297225"/>
    </source>
</evidence>
<dbReference type="Gene3D" id="3.30.1360.120">
    <property type="entry name" value="Probable tRNA modification gtpase trme, domain 1"/>
    <property type="match status" value="1"/>
</dbReference>
<feature type="binding site" evidence="10">
    <location>
        <begin position="278"/>
        <end position="284"/>
    </location>
    <ligand>
        <name>GTP</name>
        <dbReference type="ChEBI" id="CHEBI:37565"/>
    </ligand>
</feature>
<dbReference type="CDD" id="cd14858">
    <property type="entry name" value="TrmE_N"/>
    <property type="match status" value="1"/>
</dbReference>
<accession>A0A4Y8WQ19</accession>
<feature type="binding site" evidence="10">
    <location>
        <position position="283"/>
    </location>
    <ligand>
        <name>K(+)</name>
        <dbReference type="ChEBI" id="CHEBI:29103"/>
    </ligand>
</feature>
<feature type="binding site" evidence="10">
    <location>
        <begin position="303"/>
        <end position="306"/>
    </location>
    <ligand>
        <name>GTP</name>
        <dbReference type="ChEBI" id="CHEBI:37565"/>
    </ligand>
</feature>
<dbReference type="GO" id="GO:0003924">
    <property type="term" value="F:GTPase activity"/>
    <property type="evidence" value="ECO:0007669"/>
    <property type="project" value="UniProtKB-UniRule"/>
</dbReference>
<feature type="binding site" evidence="10">
    <location>
        <position position="259"/>
    </location>
    <ligand>
        <name>K(+)</name>
        <dbReference type="ChEBI" id="CHEBI:29103"/>
    </ligand>
</feature>
<keyword evidence="9 10" id="KW-0342">GTP-binding</keyword>
<comment type="caution">
    <text evidence="12">The sequence shown here is derived from an EMBL/GenBank/DDBJ whole genome shotgun (WGS) entry which is preliminary data.</text>
</comment>
<comment type="function">
    <text evidence="10">Exhibits a very high intrinsic GTPase hydrolysis rate. Involved in the addition of a carboxymethylaminomethyl (cmnm) group at the wobble position (U34) of certain tRNAs, forming tRNA-cmnm(5)s(2)U34.</text>
</comment>
<proteinExistence type="inferred from homology"/>
<dbReference type="PANTHER" id="PTHR42714">
    <property type="entry name" value="TRNA MODIFICATION GTPASE GTPBP3"/>
    <property type="match status" value="1"/>
</dbReference>
<dbReference type="OrthoDB" id="9805918at2"/>
<dbReference type="HAMAP" id="MF_00379">
    <property type="entry name" value="GTPase_MnmE"/>
    <property type="match status" value="1"/>
</dbReference>